<sequence length="328" mass="40100">MILQYSLDILIGEPPKIEKIRDMFLVCFGQILIYLKLIRESLIICQYLQNQKKWSFYFVAKSKCGMAFHLECARRSQFQMESDEIYCFKHLPLKIKRTFENQHYLWKEEIYNQQFLINKPKNYDLELKKLEIKVLQEEIQADIKLENEQLFQQITNIMEQDEKFIICLENNQVTNIQYPYKRLSIYDLEETDRIWQQLTNQKYNSEQIYIIYQRAIRMKKKKNLQNKISQLQINNIQVLPKRKRHLKYLRPIIFKHHRKQQKLNNNISLKLKIPKEAINLQYQCEICSEWYHLSCLVFLESIEEAQKLLLYCFKCEQKLTKEQSKYIR</sequence>
<organism evidence="1 2">
    <name type="scientific">Paramecium pentaurelia</name>
    <dbReference type="NCBI Taxonomy" id="43138"/>
    <lineage>
        <taxon>Eukaryota</taxon>
        <taxon>Sar</taxon>
        <taxon>Alveolata</taxon>
        <taxon>Ciliophora</taxon>
        <taxon>Intramacronucleata</taxon>
        <taxon>Oligohymenophorea</taxon>
        <taxon>Peniculida</taxon>
        <taxon>Parameciidae</taxon>
        <taxon>Paramecium</taxon>
    </lineage>
</organism>
<comment type="caution">
    <text evidence="1">The sequence shown here is derived from an EMBL/GenBank/DDBJ whole genome shotgun (WGS) entry which is preliminary data.</text>
</comment>
<name>A0A8S1V8C8_9CILI</name>
<reference evidence="1" key="1">
    <citation type="submission" date="2021-01" db="EMBL/GenBank/DDBJ databases">
        <authorList>
            <consortium name="Genoscope - CEA"/>
            <person name="William W."/>
        </authorList>
    </citation>
    <scope>NUCLEOTIDE SEQUENCE</scope>
</reference>
<evidence type="ECO:0000313" key="2">
    <source>
        <dbReference type="Proteomes" id="UP000689195"/>
    </source>
</evidence>
<evidence type="ECO:0000313" key="1">
    <source>
        <dbReference type="EMBL" id="CAD8173087.1"/>
    </source>
</evidence>
<protein>
    <recommendedName>
        <fullName evidence="3">PHD-type domain-containing protein</fullName>
    </recommendedName>
</protein>
<dbReference type="OrthoDB" id="290660at2759"/>
<proteinExistence type="predicted"/>
<accession>A0A8S1V8C8</accession>
<evidence type="ECO:0008006" key="3">
    <source>
        <dbReference type="Google" id="ProtNLM"/>
    </source>
</evidence>
<dbReference type="EMBL" id="CAJJDO010000058">
    <property type="protein sequence ID" value="CAD8173087.1"/>
    <property type="molecule type" value="Genomic_DNA"/>
</dbReference>
<gene>
    <name evidence="1" type="ORF">PPENT_87.1.T0580208</name>
</gene>
<dbReference type="Proteomes" id="UP000689195">
    <property type="component" value="Unassembled WGS sequence"/>
</dbReference>
<keyword evidence="2" id="KW-1185">Reference proteome</keyword>
<dbReference type="AlphaFoldDB" id="A0A8S1V8C8"/>